<comment type="caution">
    <text evidence="5">The sequence shown here is derived from an EMBL/GenBank/DDBJ whole genome shotgun (WGS) entry which is preliminary data.</text>
</comment>
<dbReference type="PANTHER" id="PTHR11926">
    <property type="entry name" value="GLUCOSYL/GLUCURONOSYL TRANSFERASES"/>
    <property type="match status" value="1"/>
</dbReference>
<dbReference type="AlphaFoldDB" id="A0A835I6H7"/>
<keyword evidence="2 3" id="KW-0808">Transferase</keyword>
<dbReference type="InterPro" id="IPR035595">
    <property type="entry name" value="UDP_glycos_trans_CS"/>
</dbReference>
<dbReference type="EC" id="2.4.1.-" evidence="4"/>
<proteinExistence type="inferred from homology"/>
<dbReference type="InterPro" id="IPR002213">
    <property type="entry name" value="UDP_glucos_trans"/>
</dbReference>
<comment type="similarity">
    <text evidence="1 3">Belongs to the UDP-glycosyltransferase family.</text>
</comment>
<reference evidence="5 6" key="1">
    <citation type="submission" date="2020-10" db="EMBL/GenBank/DDBJ databases">
        <title>The Coptis chinensis genome and diversification of protoberbering-type alkaloids.</title>
        <authorList>
            <person name="Wang B."/>
            <person name="Shu S."/>
            <person name="Song C."/>
            <person name="Liu Y."/>
        </authorList>
    </citation>
    <scope>NUCLEOTIDE SEQUENCE [LARGE SCALE GENOMIC DNA]</scope>
    <source>
        <strain evidence="5">HL-2020</strain>
        <tissue evidence="5">Leaf</tissue>
    </source>
</reference>
<dbReference type="GO" id="GO:0080044">
    <property type="term" value="F:quercetin 7-O-glucosyltransferase activity"/>
    <property type="evidence" value="ECO:0007669"/>
    <property type="project" value="TreeGrafter"/>
</dbReference>
<dbReference type="PANTHER" id="PTHR11926:SF774">
    <property type="entry name" value="UDP-GLYCOSYLTRANSFERASE 85A1-RELATED"/>
    <property type="match status" value="1"/>
</dbReference>
<keyword evidence="3" id="KW-0328">Glycosyltransferase</keyword>
<evidence type="ECO:0000256" key="3">
    <source>
        <dbReference type="RuleBase" id="RU003718"/>
    </source>
</evidence>
<evidence type="ECO:0000313" key="5">
    <source>
        <dbReference type="EMBL" id="KAF9611616.1"/>
    </source>
</evidence>
<dbReference type="EMBL" id="JADFTS010000004">
    <property type="protein sequence ID" value="KAF9611616.1"/>
    <property type="molecule type" value="Genomic_DNA"/>
</dbReference>
<evidence type="ECO:0000256" key="2">
    <source>
        <dbReference type="ARBA" id="ARBA00022679"/>
    </source>
</evidence>
<organism evidence="5 6">
    <name type="scientific">Coptis chinensis</name>
    <dbReference type="NCBI Taxonomy" id="261450"/>
    <lineage>
        <taxon>Eukaryota</taxon>
        <taxon>Viridiplantae</taxon>
        <taxon>Streptophyta</taxon>
        <taxon>Embryophyta</taxon>
        <taxon>Tracheophyta</taxon>
        <taxon>Spermatophyta</taxon>
        <taxon>Magnoliopsida</taxon>
        <taxon>Ranunculales</taxon>
        <taxon>Ranunculaceae</taxon>
        <taxon>Coptidoideae</taxon>
        <taxon>Coptis</taxon>
    </lineage>
</organism>
<dbReference type="GO" id="GO:0080043">
    <property type="term" value="F:quercetin 3-O-glucosyltransferase activity"/>
    <property type="evidence" value="ECO:0007669"/>
    <property type="project" value="TreeGrafter"/>
</dbReference>
<keyword evidence="6" id="KW-1185">Reference proteome</keyword>
<dbReference type="OrthoDB" id="5835829at2759"/>
<sequence length="474" mass="52720">MCASVVCCVVAAGWSVCVQVGLDGWVGVCCHRKAATAGSWLMCVGSLRLLLWVFGVFNVFGVPHFAAAIGDVCYHRVCVGAHLQVTELNNTSISNVPPVSCIVSDGTMSFTLKVSQDFSIPIVYFWTHSACGLTGYFHYSHLLQRGIIPLKDESDLTNGYLDKIMDWIPGMRDVRLKDLPSFVRTTDPNDFMINYAIGELESSYKVSAAILNTFDAFEQEVLDAIKYELTPPLPPIYTIGPLQLLSKPVSESALDSIGSNLWKEEIESLEWLNSKEPNSVVYVNFGSITVMTSHQLIEFAWGLANSKHSFLWVIRPDIVSGDSAILPPEFITETKERSLLVSWCPQEQVLNHPSIGGFLTHCGWNSILESVCAGVPMMCWPFFAEQQTNCRYLCTKWGMGMEIDNNVKRDEIESLVKELMQGDKGMEMKMRSKEWKKSAQEATAPGGSSYLNLDKLIDKMLLSSFTANISVQKK</sequence>
<protein>
    <recommendedName>
        <fullName evidence="4">Glycosyltransferase</fullName>
        <ecNumber evidence="4">2.4.1.-</ecNumber>
    </recommendedName>
</protein>
<evidence type="ECO:0000256" key="1">
    <source>
        <dbReference type="ARBA" id="ARBA00009995"/>
    </source>
</evidence>
<gene>
    <name evidence="5" type="ORF">IFM89_033624</name>
</gene>
<dbReference type="Pfam" id="PF00201">
    <property type="entry name" value="UDPGT"/>
    <property type="match status" value="1"/>
</dbReference>
<dbReference type="FunFam" id="3.40.50.2000:FF:000027">
    <property type="entry name" value="Glycosyltransferase"/>
    <property type="match status" value="1"/>
</dbReference>
<name>A0A835I6H7_9MAGN</name>
<dbReference type="Gene3D" id="3.40.50.2000">
    <property type="entry name" value="Glycogen Phosphorylase B"/>
    <property type="match status" value="2"/>
</dbReference>
<evidence type="ECO:0000313" key="6">
    <source>
        <dbReference type="Proteomes" id="UP000631114"/>
    </source>
</evidence>
<accession>A0A835I6H7</accession>
<dbReference type="CDD" id="cd03784">
    <property type="entry name" value="GT1_Gtf-like"/>
    <property type="match status" value="1"/>
</dbReference>
<evidence type="ECO:0000256" key="4">
    <source>
        <dbReference type="RuleBase" id="RU362057"/>
    </source>
</evidence>
<dbReference type="Proteomes" id="UP000631114">
    <property type="component" value="Unassembled WGS sequence"/>
</dbReference>
<dbReference type="PROSITE" id="PS00375">
    <property type="entry name" value="UDPGT"/>
    <property type="match status" value="1"/>
</dbReference>
<dbReference type="SUPFAM" id="SSF53756">
    <property type="entry name" value="UDP-Glycosyltransferase/glycogen phosphorylase"/>
    <property type="match status" value="1"/>
</dbReference>